<reference evidence="2 3" key="2">
    <citation type="submission" date="2018-11" db="EMBL/GenBank/DDBJ databases">
        <authorList>
            <consortium name="Pathogen Informatics"/>
        </authorList>
    </citation>
    <scope>NUCLEOTIDE SEQUENCE [LARGE SCALE GENOMIC DNA]</scope>
</reference>
<dbReference type="AlphaFoldDB" id="A0A183IKF4"/>
<keyword evidence="1" id="KW-1133">Transmembrane helix</keyword>
<dbReference type="WBParaSite" id="SBAD_0000428101-mRNA-1">
    <property type="protein sequence ID" value="SBAD_0000428101-mRNA-1"/>
    <property type="gene ID" value="SBAD_0000428101"/>
</dbReference>
<organism evidence="4">
    <name type="scientific">Soboliphyme baturini</name>
    <dbReference type="NCBI Taxonomy" id="241478"/>
    <lineage>
        <taxon>Eukaryota</taxon>
        <taxon>Metazoa</taxon>
        <taxon>Ecdysozoa</taxon>
        <taxon>Nematoda</taxon>
        <taxon>Enoplea</taxon>
        <taxon>Dorylaimia</taxon>
        <taxon>Dioctophymatida</taxon>
        <taxon>Dioctophymatoidea</taxon>
        <taxon>Soboliphymatidae</taxon>
        <taxon>Soboliphyme</taxon>
    </lineage>
</organism>
<dbReference type="PANTHER" id="PTHR31193:SF1">
    <property type="entry name" value="TRANSMEMBRANE PROTEIN 268"/>
    <property type="match status" value="1"/>
</dbReference>
<dbReference type="Proteomes" id="UP000270296">
    <property type="component" value="Unassembled WGS sequence"/>
</dbReference>
<name>A0A183IKF4_9BILA</name>
<evidence type="ECO:0000313" key="3">
    <source>
        <dbReference type="Proteomes" id="UP000270296"/>
    </source>
</evidence>
<reference evidence="4" key="1">
    <citation type="submission" date="2016-06" db="UniProtKB">
        <authorList>
            <consortium name="WormBaseParasite"/>
        </authorList>
    </citation>
    <scope>IDENTIFICATION</scope>
</reference>
<evidence type="ECO:0000313" key="2">
    <source>
        <dbReference type="EMBL" id="VDP03369.1"/>
    </source>
</evidence>
<feature type="transmembrane region" description="Helical" evidence="1">
    <location>
        <begin position="129"/>
        <end position="150"/>
    </location>
</feature>
<sequence>MSLPPQFETTSLANEKAAEQFAAAEAEDSIHTTAGGAEVDIRSPDSIDFNSEVCVTSGGTSEIVHENGKVLITVTPEHGCHNWLTGGNFNPCAVPQSLINSDVTLTVEDYGFVLQMLNSDFRFRMYKIFYHRLLTGWLAFSLVMLIAILLSGLHGLLIFCATAVWLIIVALGTVACALLKRKMKSSLSSMISKVNKFLIRFNLLMCVDDVCDTYCYQNTICFIYFDIGPCLACVTQLVGRLNVADSDIRIRDRPSGNGDASTVNLVTDSY</sequence>
<dbReference type="OrthoDB" id="8250049at2759"/>
<evidence type="ECO:0000313" key="4">
    <source>
        <dbReference type="WBParaSite" id="SBAD_0000428101-mRNA-1"/>
    </source>
</evidence>
<gene>
    <name evidence="2" type="ORF">SBAD_LOCUS4100</name>
</gene>
<keyword evidence="1" id="KW-0472">Membrane</keyword>
<feature type="transmembrane region" description="Helical" evidence="1">
    <location>
        <begin position="156"/>
        <end position="179"/>
    </location>
</feature>
<accession>A0A183IKF4</accession>
<proteinExistence type="predicted"/>
<dbReference type="Pfam" id="PF14800">
    <property type="entry name" value="DUF4481"/>
    <property type="match status" value="1"/>
</dbReference>
<protein>
    <submittedName>
        <fullName evidence="4">Transmembrane protein</fullName>
    </submittedName>
</protein>
<keyword evidence="3" id="KW-1185">Reference proteome</keyword>
<keyword evidence="1" id="KW-0812">Transmembrane</keyword>
<dbReference type="PANTHER" id="PTHR31193">
    <property type="entry name" value="TRANSMEMBRANE PROTEIN C9ORF91"/>
    <property type="match status" value="1"/>
</dbReference>
<dbReference type="EMBL" id="UZAM01008126">
    <property type="protein sequence ID" value="VDP03369.1"/>
    <property type="molecule type" value="Genomic_DNA"/>
</dbReference>
<evidence type="ECO:0000256" key="1">
    <source>
        <dbReference type="SAM" id="Phobius"/>
    </source>
</evidence>
<dbReference type="InterPro" id="IPR028054">
    <property type="entry name" value="DUF4481"/>
</dbReference>